<evidence type="ECO:0000256" key="1">
    <source>
        <dbReference type="SAM" id="Phobius"/>
    </source>
</evidence>
<dbReference type="EMBL" id="BLJN01000002">
    <property type="protein sequence ID" value="GFE80704.1"/>
    <property type="molecule type" value="Genomic_DNA"/>
</dbReference>
<feature type="transmembrane region" description="Helical" evidence="1">
    <location>
        <begin position="64"/>
        <end position="90"/>
    </location>
</feature>
<feature type="transmembrane region" description="Helical" evidence="1">
    <location>
        <begin position="15"/>
        <end position="37"/>
    </location>
</feature>
<feature type="transmembrane region" description="Helical" evidence="1">
    <location>
        <begin position="141"/>
        <end position="162"/>
    </location>
</feature>
<keyword evidence="1" id="KW-0472">Membrane</keyword>
<evidence type="ECO:0000313" key="2">
    <source>
        <dbReference type="EMBL" id="GFE80704.1"/>
    </source>
</evidence>
<dbReference type="InterPro" id="IPR018723">
    <property type="entry name" value="DUF2254_membrane"/>
</dbReference>
<dbReference type="RefSeq" id="WP_161812354.1">
    <property type="nucleotide sequence ID" value="NZ_BLJN01000002.1"/>
</dbReference>
<reference evidence="3" key="1">
    <citation type="submission" date="2020-01" db="EMBL/GenBank/DDBJ databases">
        <title>'Steroidobacter agaridevorans' sp. nov., agar-degrading bacteria isolated from rhizosphere soils.</title>
        <authorList>
            <person name="Ikenaga M."/>
            <person name="Kataoka M."/>
            <person name="Murouchi A."/>
            <person name="Katsuragi S."/>
            <person name="Sakai M."/>
        </authorList>
    </citation>
    <scope>NUCLEOTIDE SEQUENCE [LARGE SCALE GENOMIC DNA]</scope>
    <source>
        <strain evidence="3">YU21-B</strain>
    </source>
</reference>
<evidence type="ECO:0008006" key="4">
    <source>
        <dbReference type="Google" id="ProtNLM"/>
    </source>
</evidence>
<protein>
    <recommendedName>
        <fullName evidence="4">Formate C-acetyltransferase glycine radical</fullName>
    </recommendedName>
</protein>
<keyword evidence="1" id="KW-0812">Transmembrane</keyword>
<keyword evidence="3" id="KW-1185">Reference proteome</keyword>
<accession>A0A829YBF2</accession>
<evidence type="ECO:0000313" key="3">
    <source>
        <dbReference type="Proteomes" id="UP000445000"/>
    </source>
</evidence>
<sequence>MTARLRKLLYALGNAFWLLPAAMVILGILSAFALIAVDRSGLISSRILQGNWLYNGGGTGARTLLGAVAASTIGVAGTVFSITIAALSLAAGQMGPRLLQNFTRDRGNQITLGAFLGTFSYAMMVLRSVRTQSEGEFVPHLALSVGILLAFFCVATLVFFVGHMAGRINVDSVIDLVGTEVRKAIARLTVADPEPAPPPASFWLHSTEVVDDRRGYLQQLDADTLADWAAVNETAIRLLLRPGEYLFPGAVIALVTPAVEGAGVAIRDATALSSQRASSADLESEIRQLVEVAVRALSPGINDPHTAMSVLDRLGAALCDVASVHLPTGVHLRNDRPALIVPSVNYDGLTDSMFHLIRQNAAGNAATLIRMLEVLTAVVGCEHDTIRRQSLQRHVDLILDDAKRNIENPADLADVRARHENFATMMEHGAIGAVCGARLSPRCASTL</sequence>
<name>A0A829YBF2_9GAMM</name>
<dbReference type="Pfam" id="PF10011">
    <property type="entry name" value="DUF2254"/>
    <property type="match status" value="1"/>
</dbReference>
<comment type="caution">
    <text evidence="2">The sequence shown here is derived from an EMBL/GenBank/DDBJ whole genome shotgun (WGS) entry which is preliminary data.</text>
</comment>
<organism evidence="2 3">
    <name type="scientific">Steroidobacter agaridevorans</name>
    <dbReference type="NCBI Taxonomy" id="2695856"/>
    <lineage>
        <taxon>Bacteria</taxon>
        <taxon>Pseudomonadati</taxon>
        <taxon>Pseudomonadota</taxon>
        <taxon>Gammaproteobacteria</taxon>
        <taxon>Steroidobacterales</taxon>
        <taxon>Steroidobacteraceae</taxon>
        <taxon>Steroidobacter</taxon>
    </lineage>
</organism>
<feature type="transmembrane region" description="Helical" evidence="1">
    <location>
        <begin position="110"/>
        <end position="129"/>
    </location>
</feature>
<dbReference type="AlphaFoldDB" id="A0A829YBF2"/>
<keyword evidence="1" id="KW-1133">Transmembrane helix</keyword>
<dbReference type="Proteomes" id="UP000445000">
    <property type="component" value="Unassembled WGS sequence"/>
</dbReference>
<proteinExistence type="predicted"/>
<gene>
    <name evidence="2" type="ORF">GCM10011487_27040</name>
</gene>